<dbReference type="InterPro" id="IPR040079">
    <property type="entry name" value="Glutathione_S-Trfase"/>
</dbReference>
<dbReference type="EMBL" id="LICS01000001">
    <property type="protein sequence ID" value="KRO96451.1"/>
    <property type="molecule type" value="Genomic_DNA"/>
</dbReference>
<evidence type="ECO:0000259" key="1">
    <source>
        <dbReference type="PROSITE" id="PS50404"/>
    </source>
</evidence>
<dbReference type="Gene3D" id="3.40.30.10">
    <property type="entry name" value="Glutaredoxin"/>
    <property type="match status" value="1"/>
</dbReference>
<dbReference type="InterPro" id="IPR036249">
    <property type="entry name" value="Thioredoxin-like_sf"/>
</dbReference>
<dbReference type="SUPFAM" id="SSF52833">
    <property type="entry name" value="Thioredoxin-like"/>
    <property type="match status" value="1"/>
</dbReference>
<dbReference type="PANTHER" id="PTHR43968">
    <property type="match status" value="1"/>
</dbReference>
<organism evidence="2 3">
    <name type="scientific">SAR86 cluster bacterium BACL1 MAG-120820-bin45</name>
    <dbReference type="NCBI Taxonomy" id="1655612"/>
    <lineage>
        <taxon>Bacteria</taxon>
        <taxon>Pseudomonadati</taxon>
        <taxon>Pseudomonadota</taxon>
        <taxon>Gammaproteobacteria</taxon>
        <taxon>SAR86 cluster</taxon>
    </lineage>
</organism>
<gene>
    <name evidence="2" type="ORF">ABS10_03655</name>
</gene>
<dbReference type="SUPFAM" id="SSF47616">
    <property type="entry name" value="GST C-terminal domain-like"/>
    <property type="match status" value="1"/>
</dbReference>
<dbReference type="Proteomes" id="UP000051027">
    <property type="component" value="Unassembled WGS sequence"/>
</dbReference>
<dbReference type="InterPro" id="IPR004045">
    <property type="entry name" value="Glutathione_S-Trfase_N"/>
</dbReference>
<dbReference type="PANTHER" id="PTHR43968:SF6">
    <property type="entry name" value="GLUTATHIONE S-TRANSFERASE OMEGA"/>
    <property type="match status" value="1"/>
</dbReference>
<dbReference type="GO" id="GO:0005737">
    <property type="term" value="C:cytoplasm"/>
    <property type="evidence" value="ECO:0007669"/>
    <property type="project" value="TreeGrafter"/>
</dbReference>
<dbReference type="Gene3D" id="1.20.1050.10">
    <property type="match status" value="1"/>
</dbReference>
<dbReference type="Pfam" id="PF00043">
    <property type="entry name" value="GST_C"/>
    <property type="match status" value="1"/>
</dbReference>
<dbReference type="AlphaFoldDB" id="A0A0R2UGF1"/>
<comment type="caution">
    <text evidence="2">The sequence shown here is derived from an EMBL/GenBank/DDBJ whole genome shotgun (WGS) entry which is preliminary data.</text>
</comment>
<name>A0A0R2UGF1_9GAMM</name>
<sequence>MILYSEKDDHYSHRVRIVLAEKDIACEIRETSNEEAPDEVLALNPYHCLPILSDRELGLYDTGVMLEYLDERFPHPPLLPVYPVSRANSRSLMLRIDKEWCPMIDTLTSRELSEKELLILREELLNEISTVAPTFKEFSFFMSDDFSIIDCYLAPILWRLPSLGIKLPLNRHLKPLLDYQAKIFARQSFQDSLSMIERDLRA</sequence>
<feature type="domain" description="GST N-terminal" evidence="1">
    <location>
        <begin position="1"/>
        <end position="77"/>
    </location>
</feature>
<dbReference type="InterPro" id="IPR036282">
    <property type="entry name" value="Glutathione-S-Trfase_C_sf"/>
</dbReference>
<reference evidence="2 3" key="1">
    <citation type="submission" date="2015-10" db="EMBL/GenBank/DDBJ databases">
        <title>Metagenome-Assembled Genomes uncover a global brackish microbiome.</title>
        <authorList>
            <person name="Hugerth L.W."/>
            <person name="Larsson J."/>
            <person name="Alneberg J."/>
            <person name="Lindh M.V."/>
            <person name="Legrand C."/>
            <person name="Pinhassi J."/>
            <person name="Andersson A.F."/>
        </authorList>
    </citation>
    <scope>NUCLEOTIDE SEQUENCE [LARGE SCALE GENOMIC DNA]</scope>
    <source>
        <strain evidence="2">BACL1 MAG-120820-bin45</strain>
    </source>
</reference>
<dbReference type="InterPro" id="IPR050983">
    <property type="entry name" value="GST_Omega/HSP26"/>
</dbReference>
<dbReference type="PROSITE" id="PS50404">
    <property type="entry name" value="GST_NTER"/>
    <property type="match status" value="1"/>
</dbReference>
<dbReference type="InterPro" id="IPR004046">
    <property type="entry name" value="GST_C"/>
</dbReference>
<evidence type="ECO:0000313" key="2">
    <source>
        <dbReference type="EMBL" id="KRO96451.1"/>
    </source>
</evidence>
<dbReference type="STRING" id="1655612.ABS10_03655"/>
<accession>A0A0R2UGF1</accession>
<dbReference type="SFLD" id="SFLDS00019">
    <property type="entry name" value="Glutathione_Transferase_(cytos"/>
    <property type="match status" value="1"/>
</dbReference>
<proteinExistence type="predicted"/>
<dbReference type="Pfam" id="PF13417">
    <property type="entry name" value="GST_N_3"/>
    <property type="match status" value="1"/>
</dbReference>
<protein>
    <submittedName>
        <fullName evidence="2">Stringent starvation protein A</fullName>
    </submittedName>
</protein>
<evidence type="ECO:0000313" key="3">
    <source>
        <dbReference type="Proteomes" id="UP000051027"/>
    </source>
</evidence>
<dbReference type="SFLD" id="SFLDG00358">
    <property type="entry name" value="Main_(cytGST)"/>
    <property type="match status" value="1"/>
</dbReference>